<dbReference type="Pfam" id="PF05635">
    <property type="entry name" value="23S_rRNA_IVP"/>
    <property type="match status" value="1"/>
</dbReference>
<dbReference type="NCBIfam" id="TIGR02436">
    <property type="entry name" value="four helix bundle protein"/>
    <property type="match status" value="1"/>
</dbReference>
<keyword evidence="2" id="KW-1185">Reference proteome</keyword>
<comment type="caution">
    <text evidence="1">The sequence shown here is derived from an EMBL/GenBank/DDBJ whole genome shotgun (WGS) entry which is preliminary data.</text>
</comment>
<dbReference type="InterPro" id="IPR036583">
    <property type="entry name" value="23S_rRNA_IVS_sf"/>
</dbReference>
<dbReference type="EMBL" id="LRPC01000028">
    <property type="protein sequence ID" value="KYG74330.1"/>
    <property type="molecule type" value="Genomic_DNA"/>
</dbReference>
<dbReference type="SUPFAM" id="SSF158446">
    <property type="entry name" value="IVS-encoded protein-like"/>
    <property type="match status" value="1"/>
</dbReference>
<dbReference type="RefSeq" id="WP_068224238.1">
    <property type="nucleotide sequence ID" value="NZ_CP139724.1"/>
</dbReference>
<reference evidence="1 2" key="1">
    <citation type="submission" date="2016-01" db="EMBL/GenBank/DDBJ databases">
        <title>Genome sequencing of Roseivirga spongicola UST030701-084.</title>
        <authorList>
            <person name="Selvaratnam C."/>
            <person name="Thevarajoo S."/>
            <person name="Goh K.M."/>
            <person name="Ee R."/>
            <person name="Chan K.-G."/>
            <person name="Chong C.S."/>
        </authorList>
    </citation>
    <scope>NUCLEOTIDE SEQUENCE [LARGE SCALE GENOMIC DNA]</scope>
    <source>
        <strain evidence="1 2">UST030701-084</strain>
    </source>
</reference>
<dbReference type="CDD" id="cd16377">
    <property type="entry name" value="23S_rRNA_IVP_like"/>
    <property type="match status" value="1"/>
</dbReference>
<proteinExistence type="predicted"/>
<gene>
    <name evidence="1" type="ORF">AWW68_15690</name>
</gene>
<protein>
    <submittedName>
        <fullName evidence="1">Four helix bundle protein</fullName>
    </submittedName>
</protein>
<dbReference type="InterPro" id="IPR012657">
    <property type="entry name" value="23S_rRNA-intervening_sequence"/>
</dbReference>
<name>A0A150X6K2_9BACT</name>
<dbReference type="STRING" id="333140.AWW68_15690"/>
<sequence length="144" mass="16851">MAKVERFEDLNVWQEARMLANDVYKSILSNDSIRDYPLKDQLNRSSGSVMDNIAEGFDRKGNKEFRQFLTVAHGSNGETKSQLYRSFDRNYITKNQLDQFLKRVENISKMINGLIKYLNKTELTGAKYKVEEEAEFYGLENFEL</sequence>
<organism evidence="1 2">
    <name type="scientific">Roseivirga spongicola</name>
    <dbReference type="NCBI Taxonomy" id="333140"/>
    <lineage>
        <taxon>Bacteria</taxon>
        <taxon>Pseudomonadati</taxon>
        <taxon>Bacteroidota</taxon>
        <taxon>Cytophagia</taxon>
        <taxon>Cytophagales</taxon>
        <taxon>Roseivirgaceae</taxon>
        <taxon>Roseivirga</taxon>
    </lineage>
</organism>
<evidence type="ECO:0000313" key="2">
    <source>
        <dbReference type="Proteomes" id="UP000075606"/>
    </source>
</evidence>
<dbReference type="PANTHER" id="PTHR38471:SF2">
    <property type="entry name" value="FOUR HELIX BUNDLE PROTEIN"/>
    <property type="match status" value="1"/>
</dbReference>
<dbReference type="Proteomes" id="UP000075606">
    <property type="component" value="Unassembled WGS sequence"/>
</dbReference>
<evidence type="ECO:0000313" key="1">
    <source>
        <dbReference type="EMBL" id="KYG74330.1"/>
    </source>
</evidence>
<dbReference type="OrthoDB" id="5515766at2"/>
<dbReference type="AlphaFoldDB" id="A0A150X6K2"/>
<dbReference type="Gene3D" id="1.20.1440.60">
    <property type="entry name" value="23S rRNA-intervening sequence"/>
    <property type="match status" value="1"/>
</dbReference>
<dbReference type="PANTHER" id="PTHR38471">
    <property type="entry name" value="FOUR HELIX BUNDLE PROTEIN"/>
    <property type="match status" value="1"/>
</dbReference>
<accession>A0A150X6K2</accession>